<dbReference type="Gene3D" id="1.10.1220.10">
    <property type="entry name" value="Met repressor-like"/>
    <property type="match status" value="1"/>
</dbReference>
<dbReference type="GO" id="GO:0006355">
    <property type="term" value="P:regulation of DNA-templated transcription"/>
    <property type="evidence" value="ECO:0007669"/>
    <property type="project" value="InterPro"/>
</dbReference>
<dbReference type="AlphaFoldDB" id="A0A0G0BKP3"/>
<accession>A0A0G0BKP3</accession>
<proteinExistence type="predicted"/>
<dbReference type="InterPro" id="IPR013321">
    <property type="entry name" value="Arc_rbn_hlx_hlx"/>
</dbReference>
<name>A0A0G0BKP3_UNCC3</name>
<sequence>MSRQSDNKNTKQVRIDAELHKLLKIEAAETRSTIKRLIESIILESYDPTTNKWKK</sequence>
<evidence type="ECO:0000313" key="1">
    <source>
        <dbReference type="EMBL" id="KKP70018.1"/>
    </source>
</evidence>
<comment type="caution">
    <text evidence="1">The sequence shown here is derived from an EMBL/GenBank/DDBJ whole genome shotgun (WGS) entry which is preliminary data.</text>
</comment>
<organism evidence="1 2">
    <name type="scientific">candidate division CPR3 bacterium GW2011_GWF2_35_18</name>
    <dbReference type="NCBI Taxonomy" id="1618350"/>
    <lineage>
        <taxon>Bacteria</taxon>
        <taxon>Bacteria division CPR3</taxon>
    </lineage>
</organism>
<evidence type="ECO:0000313" key="2">
    <source>
        <dbReference type="Proteomes" id="UP000034581"/>
    </source>
</evidence>
<reference evidence="1 2" key="1">
    <citation type="journal article" date="2015" name="Nature">
        <title>rRNA introns, odd ribosomes, and small enigmatic genomes across a large radiation of phyla.</title>
        <authorList>
            <person name="Brown C.T."/>
            <person name="Hug L.A."/>
            <person name="Thomas B.C."/>
            <person name="Sharon I."/>
            <person name="Castelle C.J."/>
            <person name="Singh A."/>
            <person name="Wilkins M.J."/>
            <person name="Williams K.H."/>
            <person name="Banfield J.F."/>
        </authorList>
    </citation>
    <scope>NUCLEOTIDE SEQUENCE [LARGE SCALE GENOMIC DNA]</scope>
</reference>
<protein>
    <submittedName>
        <fullName evidence="1">Uncharacterized protein</fullName>
    </submittedName>
</protein>
<dbReference type="Proteomes" id="UP000034581">
    <property type="component" value="Unassembled WGS sequence"/>
</dbReference>
<gene>
    <name evidence="1" type="ORF">UR67_C0002G0138</name>
</gene>
<dbReference type="EMBL" id="LBQB01000002">
    <property type="protein sequence ID" value="KKP70018.1"/>
    <property type="molecule type" value="Genomic_DNA"/>
</dbReference>
<dbReference type="InterPro" id="IPR010985">
    <property type="entry name" value="Ribbon_hlx_hlx"/>
</dbReference>
<dbReference type="SUPFAM" id="SSF47598">
    <property type="entry name" value="Ribbon-helix-helix"/>
    <property type="match status" value="1"/>
</dbReference>
<dbReference type="STRING" id="1618350.UR67_C0002G0138"/>